<dbReference type="PANTHER" id="PTHR37984:SF5">
    <property type="entry name" value="PROTEIN NYNRIN-LIKE"/>
    <property type="match status" value="1"/>
</dbReference>
<protein>
    <recommendedName>
        <fullName evidence="4">Reverse transcriptase domain-containing protein</fullName>
    </recommendedName>
</protein>
<reference evidence="2 3" key="1">
    <citation type="submission" date="2013-05" db="EMBL/GenBank/DDBJ databases">
        <title>Draft genome of the parasitic nematode Anyclostoma ceylanicum.</title>
        <authorList>
            <person name="Mitreva M."/>
        </authorList>
    </citation>
    <scope>NUCLEOTIDE SEQUENCE [LARGE SCALE GENOMIC DNA]</scope>
</reference>
<dbReference type="Gene3D" id="3.30.70.270">
    <property type="match status" value="1"/>
</dbReference>
<dbReference type="Gene3D" id="3.10.10.10">
    <property type="entry name" value="HIV Type 1 Reverse Transcriptase, subunit A, domain 1"/>
    <property type="match status" value="1"/>
</dbReference>
<dbReference type="SUPFAM" id="SSF56672">
    <property type="entry name" value="DNA/RNA polymerases"/>
    <property type="match status" value="1"/>
</dbReference>
<name>A0A0D6M032_9BILA</name>
<dbReference type="InterPro" id="IPR050951">
    <property type="entry name" value="Retrovirus_Pol_polyprotein"/>
</dbReference>
<dbReference type="EMBL" id="KE124853">
    <property type="protein sequence ID" value="EPB76808.1"/>
    <property type="molecule type" value="Genomic_DNA"/>
</dbReference>
<keyword evidence="3" id="KW-1185">Reference proteome</keyword>
<proteinExistence type="predicted"/>
<accession>A0A0D6M032</accession>
<sequence>MNVIAPVTHSEWAAPIVCVRKSNGKLRVCADFSTGLNKALESFDYPLPVPEDIFATLNGGAVFSQIDLSDAYLQIELSDESKKMVTIDDLKTAVIDAWEGVEDDNLENLGPQFPALQEALFTTPARRMRNDERVSWKEWKHVDPHNVEYSILCKLIRRKVKDDIEQHNHIHGSKVPPPALPRKNESPPEVLISKVRSATGKLDSGKASGKDGTTVEMLKAGALWRELARMFSRYLELKRIPNAWKESKMILLYKKVGRTSSKTIDLFAFFRRYMYKVFTKIPTKRLTVVSDEEQPRE</sequence>
<evidence type="ECO:0000313" key="3">
    <source>
        <dbReference type="Proteomes" id="UP000054495"/>
    </source>
</evidence>
<gene>
    <name evidence="2" type="ORF">ANCCEY_04090</name>
</gene>
<dbReference type="PANTHER" id="PTHR37984">
    <property type="entry name" value="PROTEIN CBG26694"/>
    <property type="match status" value="1"/>
</dbReference>
<dbReference type="InterPro" id="IPR043502">
    <property type="entry name" value="DNA/RNA_pol_sf"/>
</dbReference>
<evidence type="ECO:0008006" key="4">
    <source>
        <dbReference type="Google" id="ProtNLM"/>
    </source>
</evidence>
<feature type="region of interest" description="Disordered" evidence="1">
    <location>
        <begin position="168"/>
        <end position="187"/>
    </location>
</feature>
<evidence type="ECO:0000256" key="1">
    <source>
        <dbReference type="SAM" id="MobiDB-lite"/>
    </source>
</evidence>
<dbReference type="Proteomes" id="UP000054495">
    <property type="component" value="Unassembled WGS sequence"/>
</dbReference>
<dbReference type="InterPro" id="IPR043128">
    <property type="entry name" value="Rev_trsase/Diguanyl_cyclase"/>
</dbReference>
<dbReference type="AlphaFoldDB" id="A0A0D6M032"/>
<evidence type="ECO:0000313" key="2">
    <source>
        <dbReference type="EMBL" id="EPB76808.1"/>
    </source>
</evidence>
<organism evidence="2 3">
    <name type="scientific">Ancylostoma ceylanicum</name>
    <dbReference type="NCBI Taxonomy" id="53326"/>
    <lineage>
        <taxon>Eukaryota</taxon>
        <taxon>Metazoa</taxon>
        <taxon>Ecdysozoa</taxon>
        <taxon>Nematoda</taxon>
        <taxon>Chromadorea</taxon>
        <taxon>Rhabditida</taxon>
        <taxon>Rhabditina</taxon>
        <taxon>Rhabditomorpha</taxon>
        <taxon>Strongyloidea</taxon>
        <taxon>Ancylostomatidae</taxon>
        <taxon>Ancylostomatinae</taxon>
        <taxon>Ancylostoma</taxon>
    </lineage>
</organism>